<feature type="compositionally biased region" description="Polar residues" evidence="1">
    <location>
        <begin position="267"/>
        <end position="288"/>
    </location>
</feature>
<dbReference type="GeneID" id="83180498"/>
<sequence>MRLEIDSCKNNLEKNRYSRVKNGILNIHSGEMVRFHVEHGHSIRVDYSLFAELTIDATGDAAQEPLDYDYDTSSDERESGHEEMVMNSRITDTCDYYNKENTVGWHQPHSEDDRSHIYHLRRKRSGSQADLEFKMGKSSPSPNSKSPIVPSPNDLKGQREREQKSDTITIWDECVGVANSEADDEPPLRRQKPPVSRAEVSNAAMIAFEKRAQDLETASLTATIDNNSIVNFGTAFDRLSISEQPKAKGKRSDSLLKRPFFQQASSRLNRQASDLSISTVHTSTQQTPQEPPYKDSGSYRHRLSFSSISNKHGRSSSLENALISISGQMAAIGGNHSIPEVSPDTEARPMSVSAINCGRSSSEVPWPVTPRLMDPKATAHGEMTSEDLILQWTTLKWEEIQVK</sequence>
<feature type="compositionally biased region" description="Basic and acidic residues" evidence="1">
    <location>
        <begin position="74"/>
        <end position="83"/>
    </location>
</feature>
<dbReference type="AlphaFoldDB" id="A0A9W9MHZ4"/>
<reference evidence="2" key="2">
    <citation type="journal article" date="2023" name="IMA Fungus">
        <title>Comparative genomic study of the Penicillium genus elucidates a diverse pangenome and 15 lateral gene transfer events.</title>
        <authorList>
            <person name="Petersen C."/>
            <person name="Sorensen T."/>
            <person name="Nielsen M.R."/>
            <person name="Sondergaard T.E."/>
            <person name="Sorensen J.L."/>
            <person name="Fitzpatrick D.A."/>
            <person name="Frisvad J.C."/>
            <person name="Nielsen K.L."/>
        </authorList>
    </citation>
    <scope>NUCLEOTIDE SEQUENCE</scope>
    <source>
        <strain evidence="2">IBT 15544</strain>
    </source>
</reference>
<feature type="region of interest" description="Disordered" evidence="1">
    <location>
        <begin position="267"/>
        <end position="300"/>
    </location>
</feature>
<feature type="region of interest" description="Disordered" evidence="1">
    <location>
        <begin position="123"/>
        <end position="165"/>
    </location>
</feature>
<feature type="region of interest" description="Disordered" evidence="1">
    <location>
        <begin position="64"/>
        <end position="83"/>
    </location>
</feature>
<evidence type="ECO:0000256" key="1">
    <source>
        <dbReference type="SAM" id="MobiDB-lite"/>
    </source>
</evidence>
<dbReference type="OrthoDB" id="5315052at2759"/>
<gene>
    <name evidence="2" type="ORF">N7498_006135</name>
</gene>
<dbReference type="Proteomes" id="UP001150904">
    <property type="component" value="Unassembled WGS sequence"/>
</dbReference>
<evidence type="ECO:0000313" key="3">
    <source>
        <dbReference type="Proteomes" id="UP001150904"/>
    </source>
</evidence>
<feature type="compositionally biased region" description="Low complexity" evidence="1">
    <location>
        <begin position="138"/>
        <end position="152"/>
    </location>
</feature>
<proteinExistence type="predicted"/>
<evidence type="ECO:0000313" key="2">
    <source>
        <dbReference type="EMBL" id="KAJ5201472.1"/>
    </source>
</evidence>
<protein>
    <submittedName>
        <fullName evidence="2">Uncharacterized protein</fullName>
    </submittedName>
</protein>
<accession>A0A9W9MHZ4</accession>
<name>A0A9W9MHZ4_9EURO</name>
<reference evidence="2" key="1">
    <citation type="submission" date="2022-12" db="EMBL/GenBank/DDBJ databases">
        <authorList>
            <person name="Petersen C."/>
        </authorList>
    </citation>
    <scope>NUCLEOTIDE SEQUENCE</scope>
    <source>
        <strain evidence="2">IBT 15544</strain>
    </source>
</reference>
<dbReference type="EMBL" id="JAPQKR010000013">
    <property type="protein sequence ID" value="KAJ5201472.1"/>
    <property type="molecule type" value="Genomic_DNA"/>
</dbReference>
<feature type="compositionally biased region" description="Basic and acidic residues" evidence="1">
    <location>
        <begin position="156"/>
        <end position="165"/>
    </location>
</feature>
<organism evidence="2 3">
    <name type="scientific">Penicillium cinerascens</name>
    <dbReference type="NCBI Taxonomy" id="70096"/>
    <lineage>
        <taxon>Eukaryota</taxon>
        <taxon>Fungi</taxon>
        <taxon>Dikarya</taxon>
        <taxon>Ascomycota</taxon>
        <taxon>Pezizomycotina</taxon>
        <taxon>Eurotiomycetes</taxon>
        <taxon>Eurotiomycetidae</taxon>
        <taxon>Eurotiales</taxon>
        <taxon>Aspergillaceae</taxon>
        <taxon>Penicillium</taxon>
    </lineage>
</organism>
<keyword evidence="3" id="KW-1185">Reference proteome</keyword>
<comment type="caution">
    <text evidence="2">The sequence shown here is derived from an EMBL/GenBank/DDBJ whole genome shotgun (WGS) entry which is preliminary data.</text>
</comment>
<dbReference type="RefSeq" id="XP_058307388.1">
    <property type="nucleotide sequence ID" value="XM_058453197.1"/>
</dbReference>